<protein>
    <recommendedName>
        <fullName evidence="5">Zinc ribbon domain-containing protein</fullName>
    </recommendedName>
</protein>
<feature type="compositionally biased region" description="Low complexity" evidence="1">
    <location>
        <begin position="57"/>
        <end position="68"/>
    </location>
</feature>
<dbReference type="Proteomes" id="UP001164439">
    <property type="component" value="Chromosome"/>
</dbReference>
<feature type="compositionally biased region" description="Low complexity" evidence="1">
    <location>
        <begin position="143"/>
        <end position="161"/>
    </location>
</feature>
<feature type="region of interest" description="Disordered" evidence="1">
    <location>
        <begin position="41"/>
        <end position="84"/>
    </location>
</feature>
<evidence type="ECO:0000313" key="4">
    <source>
        <dbReference type="Proteomes" id="UP001164439"/>
    </source>
</evidence>
<evidence type="ECO:0000256" key="1">
    <source>
        <dbReference type="SAM" id="MobiDB-lite"/>
    </source>
</evidence>
<feature type="region of interest" description="Disordered" evidence="1">
    <location>
        <begin position="104"/>
        <end position="225"/>
    </location>
</feature>
<feature type="compositionally biased region" description="Low complexity" evidence="1">
    <location>
        <begin position="187"/>
        <end position="200"/>
    </location>
</feature>
<evidence type="ECO:0000256" key="2">
    <source>
        <dbReference type="SAM" id="Phobius"/>
    </source>
</evidence>
<keyword evidence="2" id="KW-1133">Transmembrane helix</keyword>
<feature type="transmembrane region" description="Helical" evidence="2">
    <location>
        <begin position="85"/>
        <end position="103"/>
    </location>
</feature>
<organism evidence="3 4">
    <name type="scientific">Streptomyces cinnabarinus</name>
    <dbReference type="NCBI Taxonomy" id="67287"/>
    <lineage>
        <taxon>Bacteria</taxon>
        <taxon>Bacillati</taxon>
        <taxon>Actinomycetota</taxon>
        <taxon>Actinomycetes</taxon>
        <taxon>Kitasatosporales</taxon>
        <taxon>Streptomycetaceae</taxon>
        <taxon>Streptomyces</taxon>
    </lineage>
</organism>
<evidence type="ECO:0008006" key="5">
    <source>
        <dbReference type="Google" id="ProtNLM"/>
    </source>
</evidence>
<reference evidence="3" key="1">
    <citation type="submission" date="2022-12" db="EMBL/GenBank/DDBJ databases">
        <authorList>
            <person name="Ruckert C."/>
            <person name="Busche T."/>
            <person name="Kalinowski J."/>
            <person name="Wittmann C."/>
        </authorList>
    </citation>
    <scope>NUCLEOTIDE SEQUENCE</scope>
    <source>
        <strain evidence="3">DSM 40467</strain>
    </source>
</reference>
<sequence length="235" mass="23691">MDYCSSCRRHLNGALVCPGCGAYAPDIAPPMAMAPRAVGPDDTWHDADPAVEPPAEDPAAVTTAPAGRAARRRQRARWKKNQRRAVVATAVALVGGGLTVASMDRQSGDRAQAATAPDNTAMGTAEERHTEPTAPASTPPGTPGARPGTPTARPSAPSAPREQSVAVVPTATPTADRPRDPVAPLPSVTSAAQSQAASVAPGTIPEPTATAPATPAPSPSATAPSELCLLVLCLG</sequence>
<gene>
    <name evidence="3" type="ORF">STRCI_000560</name>
</gene>
<dbReference type="EMBL" id="CP114413">
    <property type="protein sequence ID" value="WAZ19504.1"/>
    <property type="molecule type" value="Genomic_DNA"/>
</dbReference>
<dbReference type="RefSeq" id="WP_269657193.1">
    <property type="nucleotide sequence ID" value="NZ_CP114413.1"/>
</dbReference>
<keyword evidence="4" id="KW-1185">Reference proteome</keyword>
<proteinExistence type="predicted"/>
<feature type="compositionally biased region" description="Basic residues" evidence="1">
    <location>
        <begin position="69"/>
        <end position="83"/>
    </location>
</feature>
<feature type="compositionally biased region" description="Low complexity" evidence="1">
    <location>
        <begin position="207"/>
        <end position="225"/>
    </location>
</feature>
<evidence type="ECO:0000313" key="3">
    <source>
        <dbReference type="EMBL" id="WAZ19504.1"/>
    </source>
</evidence>
<keyword evidence="2" id="KW-0472">Membrane</keyword>
<accession>A0ABY7K981</accession>
<name>A0ABY7K981_9ACTN</name>
<keyword evidence="2" id="KW-0812">Transmembrane</keyword>